<dbReference type="InterPro" id="IPR010982">
    <property type="entry name" value="Lambda_DNA-bd_dom_sf"/>
</dbReference>
<dbReference type="PROSITE" id="PS50943">
    <property type="entry name" value="HTH_CROC1"/>
    <property type="match status" value="1"/>
</dbReference>
<protein>
    <submittedName>
        <fullName evidence="2">Transcriptional regulator of molybdate metabolism, XRE family</fullName>
    </submittedName>
</protein>
<dbReference type="SMART" id="SM00530">
    <property type="entry name" value="HTH_XRE"/>
    <property type="match status" value="1"/>
</dbReference>
<dbReference type="STRING" id="745776.DGo_CA0031"/>
<feature type="domain" description="HTH cro/C1-type" evidence="1">
    <location>
        <begin position="9"/>
        <end position="63"/>
    </location>
</feature>
<evidence type="ECO:0000313" key="2">
    <source>
        <dbReference type="EMBL" id="AFD23958.1"/>
    </source>
</evidence>
<dbReference type="PATRIC" id="fig|745776.4.peg.32"/>
<dbReference type="Pfam" id="PF12727">
    <property type="entry name" value="PBP_like"/>
    <property type="match status" value="1"/>
</dbReference>
<dbReference type="CDD" id="cd00093">
    <property type="entry name" value="HTH_XRE"/>
    <property type="match status" value="1"/>
</dbReference>
<reference evidence="2 3" key="1">
    <citation type="journal article" date="2012" name="PLoS ONE">
        <title>Genome sequence and transcriptome analysis of the radioresistant bacterium Deinococcus gobiensis: insights into the extreme environmental adaptations.</title>
        <authorList>
            <person name="Yuan M."/>
            <person name="Chen M."/>
            <person name="Zhang W."/>
            <person name="Lu W."/>
            <person name="Wang J."/>
            <person name="Yang M."/>
            <person name="Zhao P."/>
            <person name="Tang R."/>
            <person name="Li X."/>
            <person name="Hao Y."/>
            <person name="Zhou Z."/>
            <person name="Zhan Y."/>
            <person name="Yu H."/>
            <person name="Teng C."/>
            <person name="Yan Y."/>
            <person name="Ping S."/>
            <person name="Wang Y."/>
            <person name="Lin M."/>
        </authorList>
    </citation>
    <scope>NUCLEOTIDE SEQUENCE [LARGE SCALE GENOMIC DNA]</scope>
    <source>
        <strain evidence="2 3">I-0</strain>
    </source>
</reference>
<evidence type="ECO:0000259" key="1">
    <source>
        <dbReference type="PROSITE" id="PS50943"/>
    </source>
</evidence>
<dbReference type="HOGENOM" id="CLU_041548_0_0_0"/>
<dbReference type="PANTHER" id="PTHR38431:SF1">
    <property type="entry name" value="BLL2305 PROTEIN"/>
    <property type="match status" value="1"/>
</dbReference>
<dbReference type="RefSeq" id="WP_014683441.1">
    <property type="nucleotide sequence ID" value="NC_017790.1"/>
</dbReference>
<dbReference type="OrthoDB" id="9804758at2"/>
<dbReference type="GO" id="GO:0003677">
    <property type="term" value="F:DNA binding"/>
    <property type="evidence" value="ECO:0007669"/>
    <property type="project" value="InterPro"/>
</dbReference>
<accession>H8GS63</accession>
<dbReference type="InterPro" id="IPR024370">
    <property type="entry name" value="PBP_domain"/>
</dbReference>
<dbReference type="AlphaFoldDB" id="H8GS63"/>
<keyword evidence="3" id="KW-1185">Reference proteome</keyword>
<dbReference type="eggNOG" id="COG1476">
    <property type="taxonomic scope" value="Bacteria"/>
</dbReference>
<proteinExistence type="predicted"/>
<dbReference type="KEGG" id="dgo:DGo_CA0031"/>
<dbReference type="Proteomes" id="UP000007575">
    <property type="component" value="Chromosome"/>
</dbReference>
<dbReference type="Gene3D" id="1.10.260.40">
    <property type="entry name" value="lambda repressor-like DNA-binding domains"/>
    <property type="match status" value="1"/>
</dbReference>
<organism evidence="2 3">
    <name type="scientific">Deinococcus gobiensis (strain DSM 21396 / JCM 16679 / CGMCC 1.7299 / I-0)</name>
    <dbReference type="NCBI Taxonomy" id="745776"/>
    <lineage>
        <taxon>Bacteria</taxon>
        <taxon>Thermotogati</taxon>
        <taxon>Deinococcota</taxon>
        <taxon>Deinococci</taxon>
        <taxon>Deinococcales</taxon>
        <taxon>Deinococcaceae</taxon>
        <taxon>Deinococcus</taxon>
    </lineage>
</organism>
<dbReference type="SUPFAM" id="SSF47413">
    <property type="entry name" value="lambda repressor-like DNA-binding domains"/>
    <property type="match status" value="1"/>
</dbReference>
<dbReference type="InterPro" id="IPR001387">
    <property type="entry name" value="Cro/C1-type_HTH"/>
</dbReference>
<dbReference type="SUPFAM" id="SSF53850">
    <property type="entry name" value="Periplasmic binding protein-like II"/>
    <property type="match status" value="1"/>
</dbReference>
<dbReference type="EMBL" id="CP002191">
    <property type="protein sequence ID" value="AFD23958.1"/>
    <property type="molecule type" value="Genomic_DNA"/>
</dbReference>
<evidence type="ECO:0000313" key="3">
    <source>
        <dbReference type="Proteomes" id="UP000007575"/>
    </source>
</evidence>
<gene>
    <name evidence="2" type="ordered locus">DGo_CA0031</name>
</gene>
<name>H8GS63_DEIGI</name>
<dbReference type="PANTHER" id="PTHR38431">
    <property type="entry name" value="BLL2305 PROTEIN"/>
    <property type="match status" value="1"/>
</dbReference>
<dbReference type="Pfam" id="PF13560">
    <property type="entry name" value="HTH_31"/>
    <property type="match status" value="1"/>
</dbReference>
<dbReference type="eggNOG" id="COG1910">
    <property type="taxonomic scope" value="Bacteria"/>
</dbReference>
<sequence>MEPVLTAHVRARREAAGLRPGDLAAQAGVSRQALHAIETGAYVPNTLTTFRLARALNCLAEDLFTLSAPQVGAVLCGPPAGGHFPPGPLRVQLAQVGPRLLAYPLRGEAALGQDADGVAQSGGEAGGEVRVERLAGAEVARHTLVVAGCDPALGLLTRQVGRGPEARGQPLRALWHPATSLDALRALGRGEAHAAGIHLWEAGSGESNLPAVRRELPEIPTQLFTLWSWEQGLMVAPGNPHGISGVADLLRPGLRLAGRGPGAGSRVLLDAWLAGLGLDETGRARLPGYRDEAPTPLAAAARVASGAADAAPGPRSAAQAYGLDFVPVQRERFDLAVPRDHLSHPALAALLFGAAQPGFQAELRALGGYDPAHAGQPWKSTA</sequence>